<dbReference type="EMBL" id="FNYV01000002">
    <property type="protein sequence ID" value="SEI87439.1"/>
    <property type="molecule type" value="Genomic_DNA"/>
</dbReference>
<dbReference type="Pfam" id="PF05532">
    <property type="entry name" value="CsbD"/>
    <property type="match status" value="1"/>
</dbReference>
<evidence type="ECO:0000256" key="1">
    <source>
        <dbReference type="ARBA" id="ARBA00009129"/>
    </source>
</evidence>
<dbReference type="AlphaFoldDB" id="A0A1H6U514"/>
<dbReference type="OrthoDB" id="2143260at2"/>
<evidence type="ECO:0000259" key="3">
    <source>
        <dbReference type="Pfam" id="PF05532"/>
    </source>
</evidence>
<dbReference type="RefSeq" id="WP_092375886.1">
    <property type="nucleotide sequence ID" value="NZ_BOPI01000003.1"/>
</dbReference>
<dbReference type="InterPro" id="IPR036629">
    <property type="entry name" value="YjbJ_sf"/>
</dbReference>
<dbReference type="STRING" id="1144548.SAMN05443287_102114"/>
<dbReference type="SUPFAM" id="SSF69047">
    <property type="entry name" value="Hypothetical protein YjbJ"/>
    <property type="match status" value="1"/>
</dbReference>
<evidence type="ECO:0000256" key="2">
    <source>
        <dbReference type="SAM" id="MobiDB-lite"/>
    </source>
</evidence>
<organism evidence="4 5">
    <name type="scientific">Micromonospora phaseoli</name>
    <dbReference type="NCBI Taxonomy" id="1144548"/>
    <lineage>
        <taxon>Bacteria</taxon>
        <taxon>Bacillati</taxon>
        <taxon>Actinomycetota</taxon>
        <taxon>Actinomycetes</taxon>
        <taxon>Micromonosporales</taxon>
        <taxon>Micromonosporaceae</taxon>
        <taxon>Micromonospora</taxon>
    </lineage>
</organism>
<name>A0A1H6U514_9ACTN</name>
<dbReference type="Proteomes" id="UP000198707">
    <property type="component" value="Unassembled WGS sequence"/>
</dbReference>
<evidence type="ECO:0000313" key="5">
    <source>
        <dbReference type="Proteomes" id="UP000198707"/>
    </source>
</evidence>
<accession>A0A1H6U514</accession>
<keyword evidence="5" id="KW-1185">Reference proteome</keyword>
<feature type="domain" description="CsbD-like" evidence="3">
    <location>
        <begin position="5"/>
        <end position="55"/>
    </location>
</feature>
<proteinExistence type="inferred from homology"/>
<comment type="similarity">
    <text evidence="1">Belongs to the UPF0337 (CsbD) family.</text>
</comment>
<dbReference type="Gene3D" id="1.10.1470.10">
    <property type="entry name" value="YjbJ"/>
    <property type="match status" value="1"/>
</dbReference>
<dbReference type="InterPro" id="IPR008462">
    <property type="entry name" value="CsbD"/>
</dbReference>
<evidence type="ECO:0000313" key="4">
    <source>
        <dbReference type="EMBL" id="SEI87439.1"/>
    </source>
</evidence>
<protein>
    <submittedName>
        <fullName evidence="4">CsbD-like</fullName>
    </submittedName>
</protein>
<reference evidence="5" key="1">
    <citation type="submission" date="2016-10" db="EMBL/GenBank/DDBJ databases">
        <authorList>
            <person name="Varghese N."/>
            <person name="Submissions S."/>
        </authorList>
    </citation>
    <scope>NUCLEOTIDE SEQUENCE [LARGE SCALE GENOMIC DNA]</scope>
    <source>
        <strain evidence="5">CGMCC 4.7038</strain>
    </source>
</reference>
<sequence length="64" mass="7118">MSFTDKAKNKVEELSRTAKERIGDMTDNERMRAEGASEQSEARARKAGENVKDAGRNAKDAFGR</sequence>
<feature type="region of interest" description="Disordered" evidence="2">
    <location>
        <begin position="1"/>
        <end position="64"/>
    </location>
</feature>
<gene>
    <name evidence="4" type="ORF">SAMN05443287_102114</name>
</gene>